<dbReference type="EMBL" id="NFII01000017">
    <property type="protein sequence ID" value="OUN99869.1"/>
    <property type="molecule type" value="Genomic_DNA"/>
</dbReference>
<dbReference type="InterPro" id="IPR042278">
    <property type="entry name" value="Mfa-like_1_N"/>
</dbReference>
<dbReference type="CDD" id="cd13120">
    <property type="entry name" value="BF2867_like_N"/>
    <property type="match status" value="1"/>
</dbReference>
<dbReference type="Gene3D" id="2.60.40.2620">
    <property type="entry name" value="Fimbrillin-like"/>
    <property type="match status" value="1"/>
</dbReference>
<dbReference type="InterPro" id="IPR025049">
    <property type="entry name" value="Mfa-like_1"/>
</dbReference>
<dbReference type="PROSITE" id="PS51257">
    <property type="entry name" value="PROKAR_LIPOPROTEIN"/>
    <property type="match status" value="1"/>
</dbReference>
<proteinExistence type="predicted"/>
<protein>
    <recommendedName>
        <fullName evidence="4">Fimbrillin family protein</fullName>
    </recommendedName>
</protein>
<evidence type="ECO:0000313" key="2">
    <source>
        <dbReference type="EMBL" id="OUN99869.1"/>
    </source>
</evidence>
<sequence length="374" mass="39334">MKTKSLFSLTIALLALAGCSENEITEQNPDANKAIGFNTYTAAQARGAKNGLPDVKTSGFGVMAYQTNGAYNPAGAKSEFMNNQKVTWNGSGNAWEYTPSKFWPSGTNDKVSFFAYAPYAGSNGITLVSADASNNPQVNFSLQSNQKDMIDLVVSDPMDGSNGTMDMTSASGTVDFKFLHPLTRVAMEAKTGTDISANTDTKVFITAVSLVHTSKLNSKGTLDMKALTWASNTSDYLASPYALTAASSNGILNLTAASFAGYTTSSIDISSGGTTAISLFPANEYLFLLPVDNATGTAAAGDVQVKIEYDIVNKTSAATHTASNVEKTVNLPAGVLKKGTAYKFTFTVSLNAISFDVTTVEGWGTESNQPVTVP</sequence>
<organism evidence="2 3">
    <name type="scientific">Bacteroides clarus</name>
    <dbReference type="NCBI Taxonomy" id="626929"/>
    <lineage>
        <taxon>Bacteria</taxon>
        <taxon>Pseudomonadati</taxon>
        <taxon>Bacteroidota</taxon>
        <taxon>Bacteroidia</taxon>
        <taxon>Bacteroidales</taxon>
        <taxon>Bacteroidaceae</taxon>
        <taxon>Bacteroides</taxon>
    </lineage>
</organism>
<comment type="caution">
    <text evidence="2">The sequence shown here is derived from an EMBL/GenBank/DDBJ whole genome shotgun (WGS) entry which is preliminary data.</text>
</comment>
<feature type="signal peptide" evidence="1">
    <location>
        <begin position="1"/>
        <end position="17"/>
    </location>
</feature>
<reference evidence="3" key="1">
    <citation type="submission" date="2017-04" db="EMBL/GenBank/DDBJ databases">
        <title>Function of individual gut microbiota members based on whole genome sequencing of pure cultures obtained from chicken caecum.</title>
        <authorList>
            <person name="Medvecky M."/>
            <person name="Cejkova D."/>
            <person name="Polansky O."/>
            <person name="Karasova D."/>
            <person name="Kubasova T."/>
            <person name="Cizek A."/>
            <person name="Rychlik I."/>
        </authorList>
    </citation>
    <scope>NUCLEOTIDE SEQUENCE [LARGE SCALE GENOMIC DNA]</scope>
    <source>
        <strain evidence="3">An43</strain>
    </source>
</reference>
<feature type="chain" id="PRO_5012463822" description="Fimbrillin family protein" evidence="1">
    <location>
        <begin position="18"/>
        <end position="374"/>
    </location>
</feature>
<dbReference type="Proteomes" id="UP000195386">
    <property type="component" value="Unassembled WGS sequence"/>
</dbReference>
<accession>A0A1Y3YWY9</accession>
<gene>
    <name evidence="2" type="ORF">B5F97_14835</name>
</gene>
<evidence type="ECO:0008006" key="4">
    <source>
        <dbReference type="Google" id="ProtNLM"/>
    </source>
</evidence>
<dbReference type="AlphaFoldDB" id="A0A1Y3YWY9"/>
<evidence type="ECO:0000256" key="1">
    <source>
        <dbReference type="SAM" id="SignalP"/>
    </source>
</evidence>
<name>A0A1Y3YWY9_9BACE</name>
<keyword evidence="1" id="KW-0732">Signal</keyword>
<evidence type="ECO:0000313" key="3">
    <source>
        <dbReference type="Proteomes" id="UP000195386"/>
    </source>
</evidence>
<dbReference type="Pfam" id="PF13149">
    <property type="entry name" value="Mfa_like_1"/>
    <property type="match status" value="1"/>
</dbReference>
<dbReference type="RefSeq" id="WP_087426721.1">
    <property type="nucleotide sequence ID" value="NZ_NFII01000017.1"/>
</dbReference>